<protein>
    <submittedName>
        <fullName evidence="1">Uncharacterized protein</fullName>
    </submittedName>
</protein>
<gene>
    <name evidence="1" type="ORF">Pro02_70530</name>
</gene>
<dbReference type="EMBL" id="BOOI01000086">
    <property type="protein sequence ID" value="GIH88645.1"/>
    <property type="molecule type" value="Genomic_DNA"/>
</dbReference>
<proteinExistence type="predicted"/>
<organism evidence="1 2">
    <name type="scientific">Planobispora rosea</name>
    <dbReference type="NCBI Taxonomy" id="35762"/>
    <lineage>
        <taxon>Bacteria</taxon>
        <taxon>Bacillati</taxon>
        <taxon>Actinomycetota</taxon>
        <taxon>Actinomycetes</taxon>
        <taxon>Streptosporangiales</taxon>
        <taxon>Streptosporangiaceae</taxon>
        <taxon>Planobispora</taxon>
    </lineage>
</organism>
<comment type="caution">
    <text evidence="1">The sequence shown here is derived from an EMBL/GenBank/DDBJ whole genome shotgun (WGS) entry which is preliminary data.</text>
</comment>
<keyword evidence="2" id="KW-1185">Reference proteome</keyword>
<dbReference type="AlphaFoldDB" id="A0A8J3S9P9"/>
<evidence type="ECO:0000313" key="2">
    <source>
        <dbReference type="Proteomes" id="UP000655044"/>
    </source>
</evidence>
<dbReference type="OrthoDB" id="9774900at2"/>
<name>A0A8J3S9P9_PLARO</name>
<accession>A0A8J3S9P9</accession>
<sequence length="135" mass="14740">MQIRPDWTKASDDVQIFARLGLAYSEHVMNMVDIAEGYNALHADDAAEISEQLRRYNMQAHCLSGVTAKSLWPALGYSSKNLKRLLDLAAASGGVRGKSGWIGKGSNLAYWTKRGYSTGDPESCNTWTVPSGKVS</sequence>
<reference evidence="1" key="1">
    <citation type="submission" date="2021-01" db="EMBL/GenBank/DDBJ databases">
        <title>Whole genome shotgun sequence of Planobispora rosea NBRC 15558.</title>
        <authorList>
            <person name="Komaki H."/>
            <person name="Tamura T."/>
        </authorList>
    </citation>
    <scope>NUCLEOTIDE SEQUENCE</scope>
    <source>
        <strain evidence="1">NBRC 15558</strain>
    </source>
</reference>
<evidence type="ECO:0000313" key="1">
    <source>
        <dbReference type="EMBL" id="GIH88645.1"/>
    </source>
</evidence>
<dbReference type="Proteomes" id="UP000655044">
    <property type="component" value="Unassembled WGS sequence"/>
</dbReference>
<dbReference type="RefSeq" id="WP_068925685.1">
    <property type="nucleotide sequence ID" value="NZ_BMQP01000056.1"/>
</dbReference>